<dbReference type="InParanoid" id="A0A1Z5T659"/>
<comment type="caution">
    <text evidence="2">The sequence shown here is derived from an EMBL/GenBank/DDBJ whole genome shotgun (WGS) entry which is preliminary data.</text>
</comment>
<gene>
    <name evidence="2" type="ORF">BTJ68_08249</name>
</gene>
<dbReference type="PANTHER" id="PTHR39600:SF1">
    <property type="entry name" value="PEPTIDASE INHIBITOR I78 FAMILY PROTEIN"/>
    <property type="match status" value="1"/>
</dbReference>
<feature type="compositionally biased region" description="Basic and acidic residues" evidence="1">
    <location>
        <begin position="66"/>
        <end position="76"/>
    </location>
</feature>
<dbReference type="STRING" id="1157616.A0A1Z5T659"/>
<dbReference type="VEuPathDB" id="FungiDB:BTJ68_08249"/>
<sequence>MPLVVPGMQSKEGGSGGGNEKTSDWMNKLMGKKIGEGNDETTFAKTDLPKQHRMVKEGDMMTMDHNPDRLNIHTSDDGTVTKVTHG</sequence>
<reference evidence="2 3" key="1">
    <citation type="submission" date="2017-01" db="EMBL/GenBank/DDBJ databases">
        <title>The recent genome duplication of the halophilic yeast Hortaea werneckii: insights from long-read sequencing.</title>
        <authorList>
            <person name="Sinha S."/>
            <person name="Flibotte S."/>
            <person name="Neira M."/>
            <person name="Lenassi M."/>
            <person name="Gostincar C."/>
            <person name="Stajich J.E."/>
            <person name="Nislow C.E."/>
        </authorList>
    </citation>
    <scope>NUCLEOTIDE SEQUENCE [LARGE SCALE GENOMIC DNA]</scope>
    <source>
        <strain evidence="2 3">EXF-2000</strain>
    </source>
</reference>
<organism evidence="2 3">
    <name type="scientific">Hortaea werneckii EXF-2000</name>
    <dbReference type="NCBI Taxonomy" id="1157616"/>
    <lineage>
        <taxon>Eukaryota</taxon>
        <taxon>Fungi</taxon>
        <taxon>Dikarya</taxon>
        <taxon>Ascomycota</taxon>
        <taxon>Pezizomycotina</taxon>
        <taxon>Dothideomycetes</taxon>
        <taxon>Dothideomycetidae</taxon>
        <taxon>Mycosphaerellales</taxon>
        <taxon>Teratosphaeriaceae</taxon>
        <taxon>Hortaea</taxon>
    </lineage>
</organism>
<feature type="region of interest" description="Disordered" evidence="1">
    <location>
        <begin position="66"/>
        <end position="86"/>
    </location>
</feature>
<protein>
    <submittedName>
        <fullName evidence="2">Uncharacterized protein</fullName>
    </submittedName>
</protein>
<proteinExistence type="predicted"/>
<dbReference type="AlphaFoldDB" id="A0A1Z5T659"/>
<feature type="region of interest" description="Disordered" evidence="1">
    <location>
        <begin position="1"/>
        <end position="25"/>
    </location>
</feature>
<dbReference type="Gene3D" id="3.30.10.10">
    <property type="entry name" value="Trypsin Inhibitor V, subunit A"/>
    <property type="match status" value="1"/>
</dbReference>
<dbReference type="EMBL" id="MUNK01000113">
    <property type="protein sequence ID" value="OTA31504.1"/>
    <property type="molecule type" value="Genomic_DNA"/>
</dbReference>
<keyword evidence="3" id="KW-1185">Reference proteome</keyword>
<dbReference type="OrthoDB" id="10013825at2759"/>
<evidence type="ECO:0000313" key="2">
    <source>
        <dbReference type="EMBL" id="OTA31504.1"/>
    </source>
</evidence>
<name>A0A1Z5T659_HORWE</name>
<evidence type="ECO:0000256" key="1">
    <source>
        <dbReference type="SAM" id="MobiDB-lite"/>
    </source>
</evidence>
<accession>A0A1Z5T659</accession>
<dbReference type="Proteomes" id="UP000194280">
    <property type="component" value="Unassembled WGS sequence"/>
</dbReference>
<evidence type="ECO:0000313" key="3">
    <source>
        <dbReference type="Proteomes" id="UP000194280"/>
    </source>
</evidence>
<dbReference type="InterPro" id="IPR021719">
    <property type="entry name" value="Prot_inh_I78"/>
</dbReference>
<feature type="compositionally biased region" description="Polar residues" evidence="1">
    <location>
        <begin position="77"/>
        <end position="86"/>
    </location>
</feature>
<dbReference type="PANTHER" id="PTHR39600">
    <property type="entry name" value="PEPTIDASE INHIBITOR I78 FAMILY PROTEIN"/>
    <property type="match status" value="1"/>
</dbReference>
<dbReference type="Pfam" id="PF11720">
    <property type="entry name" value="Inhibitor_I78"/>
    <property type="match status" value="1"/>
</dbReference>